<evidence type="ECO:0000256" key="2">
    <source>
        <dbReference type="SAM" id="Phobius"/>
    </source>
</evidence>
<feature type="transmembrane region" description="Helical" evidence="2">
    <location>
        <begin position="104"/>
        <end position="124"/>
    </location>
</feature>
<dbReference type="Proteomes" id="UP000521872">
    <property type="component" value="Unassembled WGS sequence"/>
</dbReference>
<dbReference type="EMBL" id="JAACJL010000001">
    <property type="protein sequence ID" value="KAF4623665.1"/>
    <property type="molecule type" value="Genomic_DNA"/>
</dbReference>
<reference evidence="3 4" key="1">
    <citation type="submission" date="2019-12" db="EMBL/GenBank/DDBJ databases">
        <authorList>
            <person name="Floudas D."/>
            <person name="Bentzer J."/>
            <person name="Ahren D."/>
            <person name="Johansson T."/>
            <person name="Persson P."/>
            <person name="Tunlid A."/>
        </authorList>
    </citation>
    <scope>NUCLEOTIDE SEQUENCE [LARGE SCALE GENOMIC DNA]</scope>
    <source>
        <strain evidence="3 4">CBS 102.39</strain>
    </source>
</reference>
<comment type="caution">
    <text evidence="3">The sequence shown here is derived from an EMBL/GenBank/DDBJ whole genome shotgun (WGS) entry which is preliminary data.</text>
</comment>
<organism evidence="3 4">
    <name type="scientific">Agrocybe pediades</name>
    <dbReference type="NCBI Taxonomy" id="84607"/>
    <lineage>
        <taxon>Eukaryota</taxon>
        <taxon>Fungi</taxon>
        <taxon>Dikarya</taxon>
        <taxon>Basidiomycota</taxon>
        <taxon>Agaricomycotina</taxon>
        <taxon>Agaricomycetes</taxon>
        <taxon>Agaricomycetidae</taxon>
        <taxon>Agaricales</taxon>
        <taxon>Agaricineae</taxon>
        <taxon>Strophariaceae</taxon>
        <taxon>Agrocybe</taxon>
    </lineage>
</organism>
<feature type="compositionally biased region" description="Polar residues" evidence="1">
    <location>
        <begin position="34"/>
        <end position="43"/>
    </location>
</feature>
<feature type="compositionally biased region" description="Basic residues" evidence="1">
    <location>
        <begin position="1"/>
        <end position="18"/>
    </location>
</feature>
<evidence type="ECO:0000313" key="3">
    <source>
        <dbReference type="EMBL" id="KAF4623665.1"/>
    </source>
</evidence>
<evidence type="ECO:0000256" key="1">
    <source>
        <dbReference type="SAM" id="MobiDB-lite"/>
    </source>
</evidence>
<keyword evidence="2" id="KW-1133">Transmembrane helix</keyword>
<name>A0A8H4R7N7_9AGAR</name>
<accession>A0A8H4R7N7</accession>
<feature type="region of interest" description="Disordered" evidence="1">
    <location>
        <begin position="1"/>
        <end position="55"/>
    </location>
</feature>
<feature type="region of interest" description="Disordered" evidence="1">
    <location>
        <begin position="123"/>
        <end position="149"/>
    </location>
</feature>
<dbReference type="AlphaFoldDB" id="A0A8H4R7N7"/>
<proteinExistence type="predicted"/>
<keyword evidence="2" id="KW-0472">Membrane</keyword>
<gene>
    <name evidence="3" type="ORF">D9613_002320</name>
</gene>
<protein>
    <submittedName>
        <fullName evidence="3">Uncharacterized protein</fullName>
    </submittedName>
</protein>
<keyword evidence="4" id="KW-1185">Reference proteome</keyword>
<keyword evidence="2" id="KW-0812">Transmembrane</keyword>
<sequence length="236" mass="24996">MPHRHTHSSASSHHHLHHQGIPSPTVDGFENIHANANTRPSGSNNNHNHNTPPRTPEEIEVELYTSTVLQPQSSNNRRRSVPPGSERLVVTSELHPFWYTKRGIAILVLVVLAIVGGIVGGVVGGRTNKKAPPSVSPPKDLSNKDASVHGPTTASAAAAVTAIAVNNVVVVATADPSSGLDLREQGAGAGSIEPVVVVARNSAMDDSNSSKISDDDHVQRISLRFRPRPASLKTIL</sequence>
<evidence type="ECO:0000313" key="4">
    <source>
        <dbReference type="Proteomes" id="UP000521872"/>
    </source>
</evidence>